<dbReference type="CDD" id="cd00821">
    <property type="entry name" value="PH"/>
    <property type="match status" value="1"/>
</dbReference>
<accession>A0AAE9WAF2</accession>
<evidence type="ECO:0000256" key="1">
    <source>
        <dbReference type="SAM" id="MobiDB-lite"/>
    </source>
</evidence>
<dbReference type="InterPro" id="IPR035999">
    <property type="entry name" value="Sec7_dom_sf"/>
</dbReference>
<feature type="compositionally biased region" description="Polar residues" evidence="1">
    <location>
        <begin position="197"/>
        <end position="206"/>
    </location>
</feature>
<dbReference type="SMART" id="SM00233">
    <property type="entry name" value="PH"/>
    <property type="match status" value="1"/>
</dbReference>
<dbReference type="GeneID" id="80874287"/>
<dbReference type="InterPro" id="IPR001849">
    <property type="entry name" value="PH_domain"/>
</dbReference>
<dbReference type="KEGG" id="som:SOMG_00804"/>
<evidence type="ECO:0000259" key="2">
    <source>
        <dbReference type="PROSITE" id="PS50003"/>
    </source>
</evidence>
<name>A0AAE9WAF2_9SCHI</name>
<feature type="region of interest" description="Disordered" evidence="1">
    <location>
        <begin position="268"/>
        <end position="289"/>
    </location>
</feature>
<keyword evidence="4" id="KW-1185">Reference proteome</keyword>
<evidence type="ECO:0000313" key="3">
    <source>
        <dbReference type="EMBL" id="WBW72570.1"/>
    </source>
</evidence>
<evidence type="ECO:0000313" key="4">
    <source>
        <dbReference type="Proteomes" id="UP001212411"/>
    </source>
</evidence>
<gene>
    <name evidence="3" type="primary">spo7</name>
    <name evidence="3" type="ORF">SOMG_00804</name>
</gene>
<dbReference type="GO" id="GO:0032012">
    <property type="term" value="P:regulation of ARF protein signal transduction"/>
    <property type="evidence" value="ECO:0007669"/>
    <property type="project" value="InterPro"/>
</dbReference>
<sequence>MVEEETSPTHLSFIEKLAGFESCKDGRLKFDPMSQGSPYQNKGKNMYSETAFDNYRPSQDILTKNLHDKPSISSKLDEIDVEITEREINEHERFGLKRLPKSKRFQDFINFRRISRQEPSNQATYKSTAQVLNADAPPKKSTTKFKSLYDGKRSPKASLTFRKKSPKLDSSAKRIISAPLRSSSHLSQNDNEEVHSRSVSSNTNSMKRGLDGIDDIQPSKKRNVTPEPRLVVSNFPNEIYPSGTLSLSARRRIQKQVSGANVRARIDLAKRRNEERKETTPEENQNDLDVVNSRPDQISNIVTEKVNQIRDVFTKLASRNQPNEPTKPAETEIFQEQSASHRFLQAIREKTSNLMNNDTKSANLEEIDAIPINIDIKDAPWKGHVRSLAEQFTNTPQFSKRTVETEGLASKENENESVSKLIPPVTPDKITIANHTLKDLQKENIPSDIINEKVDFDKKNEVSQQSVRAETLQPKRLLTTDHQNTEPESYLIERLSDRLYFCRTAKHLLRVYDLRHAEHQFALVFARYLKAPMEKILNIQSSLVTFYASLSEIDLCEELMRRDRIYSTPDTPEGLKSFVNFLKEDHENFSYDERSYLCQLKKNIRHENEDWNGIAEEIKKMGNLRSVRAKPQKIGNKLFANPDLKTMDIQETFLEEFMEDSTDEGDDVYDIETLNNFELKFDDDETPTSSIKEKDDLNDYENIRFLIPHCAVRVLHIPNASYLPLLQVCSDSRFSDPAKLAHCLWDLQQNQLLSYNFTDWFVNYFSNKSEVFSSYLSYYDLKNLSLYEAFQKICCDLYYGSEDFLNSRLIRIFANKWLSQNSTFGFLTEEIILELLKSLVRLHKETNTRRRMYNYTSADTFIKSTFQTILPLIHPEAVCAVPIEQRRKWRKYGKSKTMLAKVLCASWNSMPQEVGFALECMLNEFYDLFVVNPFQVPKAVYVQLCNQVKGHVSPQRDKMNLMSELLRRAEPQKKITNTDIASENDAFKENSSYVLTEANAGFFATKTIDLPEPDVIDGRPHFQIFNYEFHMKEEKTHEKLPWLRQGLISYKKVIPEKNGKWTAGPWYKRFAKVSQGKLYIYKLNMFTSGDLSDAEVWMKHGTIHKEIDLQNTIASVDVPSSCTSRRDNCFTLNVPGECSILIQVDNILVLNEWIHAFNFNAAMASCHPLPENITNTEYGWGPILRRAEDKPHYTSADGTVTYVGDLVEIQNWEPSDLQGLRDIPRPLREKVNDFRRHVPTLLQTCLEFQNVLDKMLSCYGTGSKNYKKTLSNWNTKMKFLYEKSIKYKEYLHVLECEYSYRKSHDFYPTLSPTKHKTNMEI</sequence>
<feature type="compositionally biased region" description="Basic and acidic residues" evidence="1">
    <location>
        <begin position="268"/>
        <end position="280"/>
    </location>
</feature>
<protein>
    <submittedName>
        <fullName evidence="3">Arf GEF Spo7</fullName>
    </submittedName>
</protein>
<dbReference type="PROSITE" id="PS50003">
    <property type="entry name" value="PH_DOMAIN"/>
    <property type="match status" value="1"/>
</dbReference>
<dbReference type="InterPro" id="IPR000904">
    <property type="entry name" value="Sec7_dom"/>
</dbReference>
<organism evidence="3 4">
    <name type="scientific">Schizosaccharomyces osmophilus</name>
    <dbReference type="NCBI Taxonomy" id="2545709"/>
    <lineage>
        <taxon>Eukaryota</taxon>
        <taxon>Fungi</taxon>
        <taxon>Dikarya</taxon>
        <taxon>Ascomycota</taxon>
        <taxon>Taphrinomycotina</taxon>
        <taxon>Schizosaccharomycetes</taxon>
        <taxon>Schizosaccharomycetales</taxon>
        <taxon>Schizosaccharomycetaceae</taxon>
        <taxon>Schizosaccharomyces</taxon>
    </lineage>
</organism>
<feature type="compositionally biased region" description="Basic and acidic residues" evidence="1">
    <location>
        <begin position="401"/>
        <end position="414"/>
    </location>
</feature>
<reference evidence="3 4" key="1">
    <citation type="journal article" date="2023" name="G3 (Bethesda)">
        <title>A high-quality reference genome for the fission yeast Schizosaccharomyces osmophilus.</title>
        <authorList>
            <person name="Jia G.S."/>
            <person name="Zhang W.C."/>
            <person name="Liang Y."/>
            <person name="Liu X.H."/>
            <person name="Rhind N."/>
            <person name="Pidoux A."/>
            <person name="Brysch-Herzberg M."/>
            <person name="Du L.L."/>
        </authorList>
    </citation>
    <scope>NUCLEOTIDE SEQUENCE [LARGE SCALE GENOMIC DNA]</scope>
    <source>
        <strain evidence="3 4">CBS 15793</strain>
    </source>
</reference>
<dbReference type="RefSeq" id="XP_056036813.1">
    <property type="nucleotide sequence ID" value="XM_056179598.1"/>
</dbReference>
<dbReference type="InterPro" id="IPR011993">
    <property type="entry name" value="PH-like_dom_sf"/>
</dbReference>
<dbReference type="Proteomes" id="UP001212411">
    <property type="component" value="Chromosome 1"/>
</dbReference>
<feature type="region of interest" description="Disordered" evidence="1">
    <location>
        <begin position="179"/>
        <end position="225"/>
    </location>
</feature>
<proteinExistence type="predicted"/>
<dbReference type="SUPFAM" id="SSF48425">
    <property type="entry name" value="Sec7 domain"/>
    <property type="match status" value="1"/>
</dbReference>
<feature type="region of interest" description="Disordered" evidence="1">
    <location>
        <begin position="399"/>
        <end position="422"/>
    </location>
</feature>
<dbReference type="Pfam" id="PF01369">
    <property type="entry name" value="Sec7"/>
    <property type="match status" value="1"/>
</dbReference>
<feature type="domain" description="PH" evidence="2">
    <location>
        <begin position="1041"/>
        <end position="1162"/>
    </location>
</feature>
<dbReference type="Gene3D" id="2.30.29.30">
    <property type="entry name" value="Pleckstrin-homology domain (PH domain)/Phosphotyrosine-binding domain (PTB)"/>
    <property type="match status" value="1"/>
</dbReference>
<feature type="compositionally biased region" description="Polar residues" evidence="1">
    <location>
        <begin position="180"/>
        <end position="189"/>
    </location>
</feature>
<dbReference type="GO" id="GO:0005085">
    <property type="term" value="F:guanyl-nucleotide exchange factor activity"/>
    <property type="evidence" value="ECO:0007669"/>
    <property type="project" value="InterPro"/>
</dbReference>
<dbReference type="SUPFAM" id="SSF50729">
    <property type="entry name" value="PH domain-like"/>
    <property type="match status" value="1"/>
</dbReference>
<dbReference type="EMBL" id="CP115611">
    <property type="protein sequence ID" value="WBW72570.1"/>
    <property type="molecule type" value="Genomic_DNA"/>
</dbReference>